<name>A0AAE2D794_SCHME</name>
<dbReference type="SUPFAM" id="SSF56300">
    <property type="entry name" value="Metallo-dependent phosphatases"/>
    <property type="match status" value="1"/>
</dbReference>
<dbReference type="Gene3D" id="3.60.21.10">
    <property type="match status" value="1"/>
</dbReference>
<reference evidence="8" key="1">
    <citation type="submission" date="2022-04" db="EMBL/GenBank/DDBJ databases">
        <authorList>
            <person name="Xu L."/>
            <person name="Lv Z."/>
        </authorList>
    </citation>
    <scope>NUCLEOTIDE SEQUENCE</scope>
    <source>
        <strain evidence="8">LV_2022a</strain>
    </source>
</reference>
<sequence length="675" mass="77194">MSEKKKIIDSNQKLSFQAAVIIQCWYRKCKAKLEVRRKCAWQVNQSLEYVTDEGDPEGLILSSFGDVEDVESTLKTKILMGSQRKKHQRIRKTVVTSKKFFPDREPLFTCDFNPDPNNLHFPITDENFLSFLTWIKSATKIPINLLTSILNKATEFFSKQSNLSEILLENDHHLIICGDLHGNLVAALRVFEDAGLPNSRNRFVFNGDFVDRGTKSVEVLSLLLMAVLTYPDYIFLNRGNHEDIMVNERYGFVKELANKYPKDKNNLVDLCDQLFCSLPIGAIINDRIFICHGGISKHTDLTKLKILNRFKLSSLLQPCLDGDNCVNFSDWQQVLDLLWSDPQDKDGCRPNGFRGAGCYFGPDVTDNFLGITNFSMIIRSHECCMEGWRISHSGKVLTIFSSFDYFTLRSNDGTYAHVTGSRSSQTNMTDLKAIVSLYPTKCVSRDALSISLDIYVDVCILGKAKDQLCSKTLNDPVNMAFICLWQRIVRRKAKLLERFRALDIDNSGVISLTDWCDILASVTHLKLSWRCVRPFLAKLSVNRADQVVYSSMFTGNCVVHPDLPNDNSLANEIFELQSHLFVIVQACHFKLSSVNLYSLLGKLESVDYNIRIVRLKSVISRLIKLLNNDDIKSFDVEKFLASFHFVEIQKRSEIFIICFYQEADYLEQMYSLRKL</sequence>
<keyword evidence="3" id="KW-0479">Metal-binding</keyword>
<keyword evidence="4" id="KW-0106">Calcium</keyword>
<evidence type="ECO:0000256" key="4">
    <source>
        <dbReference type="ARBA" id="ARBA00022837"/>
    </source>
</evidence>
<comment type="caution">
    <text evidence="8">The sequence shown here is derived from an EMBL/GenBank/DDBJ whole genome shotgun (WGS) entry which is preliminary data.</text>
</comment>
<keyword evidence="9" id="KW-1185">Reference proteome</keyword>
<dbReference type="InterPro" id="IPR029052">
    <property type="entry name" value="Metallo-depent_PP-like"/>
</dbReference>
<dbReference type="Pfam" id="PF00149">
    <property type="entry name" value="Metallophos"/>
    <property type="match status" value="1"/>
</dbReference>
<proteinExistence type="inferred from homology"/>
<dbReference type="Proteomes" id="UP001292079">
    <property type="component" value="Unassembled WGS sequence"/>
</dbReference>
<dbReference type="PROSITE" id="PS50222">
    <property type="entry name" value="EF_HAND_2"/>
    <property type="match status" value="1"/>
</dbReference>
<evidence type="ECO:0000256" key="3">
    <source>
        <dbReference type="ARBA" id="ARBA00022723"/>
    </source>
</evidence>
<accession>A0AAE2D794</accession>
<reference evidence="8" key="2">
    <citation type="journal article" date="2023" name="Infect Dis Poverty">
        <title>Chromosome-scale genome of the human blood fluke Schistosoma mekongi and its implications for public health.</title>
        <authorList>
            <person name="Zhou M."/>
            <person name="Xu L."/>
            <person name="Xu D."/>
            <person name="Chen W."/>
            <person name="Khan J."/>
            <person name="Hu Y."/>
            <person name="Huang H."/>
            <person name="Wei H."/>
            <person name="Zhang Y."/>
            <person name="Chusongsang P."/>
            <person name="Tanasarnprasert K."/>
            <person name="Hu X."/>
            <person name="Limpanont Y."/>
            <person name="Lv Z."/>
        </authorList>
    </citation>
    <scope>NUCLEOTIDE SEQUENCE</scope>
    <source>
        <strain evidence="8">LV_2022a</strain>
    </source>
</reference>
<dbReference type="EC" id="3.1.3.16" evidence="6"/>
<evidence type="ECO:0000256" key="6">
    <source>
        <dbReference type="RuleBase" id="RU004273"/>
    </source>
</evidence>
<dbReference type="InterPro" id="IPR018247">
    <property type="entry name" value="EF_Hand_1_Ca_BS"/>
</dbReference>
<dbReference type="InterPro" id="IPR006186">
    <property type="entry name" value="Ser/Thr-sp_prot-phosphatase"/>
</dbReference>
<comment type="similarity">
    <text evidence="2 6">Belongs to the PPP phosphatase family.</text>
</comment>
<evidence type="ECO:0000256" key="2">
    <source>
        <dbReference type="ARBA" id="ARBA00008294"/>
    </source>
</evidence>
<dbReference type="AlphaFoldDB" id="A0AAE2D794"/>
<dbReference type="SMART" id="SM00156">
    <property type="entry name" value="PP2Ac"/>
    <property type="match status" value="1"/>
</dbReference>
<organism evidence="8 9">
    <name type="scientific">Schistosoma mekongi</name>
    <name type="common">Parasitic worm</name>
    <dbReference type="NCBI Taxonomy" id="38744"/>
    <lineage>
        <taxon>Eukaryota</taxon>
        <taxon>Metazoa</taxon>
        <taxon>Spiralia</taxon>
        <taxon>Lophotrochozoa</taxon>
        <taxon>Platyhelminthes</taxon>
        <taxon>Trematoda</taxon>
        <taxon>Digenea</taxon>
        <taxon>Strigeidida</taxon>
        <taxon>Schistosomatoidea</taxon>
        <taxon>Schistosomatidae</taxon>
        <taxon>Schistosoma</taxon>
    </lineage>
</organism>
<keyword evidence="6" id="KW-0378">Hydrolase</keyword>
<dbReference type="InterPro" id="IPR011992">
    <property type="entry name" value="EF-hand-dom_pair"/>
</dbReference>
<comment type="cofactor">
    <cofactor evidence="1">
        <name>Mn(2+)</name>
        <dbReference type="ChEBI" id="CHEBI:29035"/>
    </cofactor>
</comment>
<dbReference type="SUPFAM" id="SSF47473">
    <property type="entry name" value="EF-hand"/>
    <property type="match status" value="1"/>
</dbReference>
<dbReference type="PANTHER" id="PTHR45668">
    <property type="entry name" value="SERINE/THREONINE-PROTEIN PHOSPHATASE 5-RELATED"/>
    <property type="match status" value="1"/>
</dbReference>
<gene>
    <name evidence="8" type="ORF">MN116_003124</name>
</gene>
<dbReference type="PANTHER" id="PTHR45668:SF3">
    <property type="entry name" value="SERINE_THREONINE-PROTEIN PHOSPHATASE RDGC"/>
    <property type="match status" value="1"/>
</dbReference>
<dbReference type="EMBL" id="JALJAT010000002">
    <property type="protein sequence ID" value="KAK4473787.1"/>
    <property type="molecule type" value="Genomic_DNA"/>
</dbReference>
<dbReference type="InterPro" id="IPR051134">
    <property type="entry name" value="PPP_phosphatase"/>
</dbReference>
<evidence type="ECO:0000313" key="8">
    <source>
        <dbReference type="EMBL" id="KAK4473787.1"/>
    </source>
</evidence>
<dbReference type="PROSITE" id="PS00018">
    <property type="entry name" value="EF_HAND_1"/>
    <property type="match status" value="1"/>
</dbReference>
<evidence type="ECO:0000256" key="1">
    <source>
        <dbReference type="ARBA" id="ARBA00001936"/>
    </source>
</evidence>
<dbReference type="GO" id="GO:0004722">
    <property type="term" value="F:protein serine/threonine phosphatase activity"/>
    <property type="evidence" value="ECO:0007669"/>
    <property type="project" value="UniProtKB-EC"/>
</dbReference>
<feature type="domain" description="EF-hand" evidence="7">
    <location>
        <begin position="490"/>
        <end position="525"/>
    </location>
</feature>
<dbReference type="InterPro" id="IPR002048">
    <property type="entry name" value="EF_hand_dom"/>
</dbReference>
<evidence type="ECO:0000256" key="5">
    <source>
        <dbReference type="ARBA" id="ARBA00023211"/>
    </source>
</evidence>
<dbReference type="GO" id="GO:0005509">
    <property type="term" value="F:calcium ion binding"/>
    <property type="evidence" value="ECO:0007669"/>
    <property type="project" value="InterPro"/>
</dbReference>
<dbReference type="InterPro" id="IPR004843">
    <property type="entry name" value="Calcineurin-like_PHP"/>
</dbReference>
<keyword evidence="5" id="KW-0464">Manganese</keyword>
<comment type="catalytic activity">
    <reaction evidence="6">
        <text>O-phospho-L-threonyl-[protein] + H2O = L-threonyl-[protein] + phosphate</text>
        <dbReference type="Rhea" id="RHEA:47004"/>
        <dbReference type="Rhea" id="RHEA-COMP:11060"/>
        <dbReference type="Rhea" id="RHEA-COMP:11605"/>
        <dbReference type="ChEBI" id="CHEBI:15377"/>
        <dbReference type="ChEBI" id="CHEBI:30013"/>
        <dbReference type="ChEBI" id="CHEBI:43474"/>
        <dbReference type="ChEBI" id="CHEBI:61977"/>
        <dbReference type="EC" id="3.1.3.16"/>
    </reaction>
</comment>
<dbReference type="PROSITE" id="PS00125">
    <property type="entry name" value="SER_THR_PHOSPHATASE"/>
    <property type="match status" value="1"/>
</dbReference>
<protein>
    <recommendedName>
        <fullName evidence="6">Serine/threonine-protein phosphatase</fullName>
        <ecNumber evidence="6">3.1.3.16</ecNumber>
    </recommendedName>
</protein>
<dbReference type="PRINTS" id="PR00114">
    <property type="entry name" value="STPHPHTASE"/>
</dbReference>
<evidence type="ECO:0000313" key="9">
    <source>
        <dbReference type="Proteomes" id="UP001292079"/>
    </source>
</evidence>
<evidence type="ECO:0000259" key="7">
    <source>
        <dbReference type="PROSITE" id="PS50222"/>
    </source>
</evidence>